<feature type="domain" description="Peptidase M20 dimerisation" evidence="4">
    <location>
        <begin position="189"/>
        <end position="344"/>
    </location>
</feature>
<dbReference type="Gene3D" id="3.40.630.10">
    <property type="entry name" value="Zn peptidases"/>
    <property type="match status" value="1"/>
</dbReference>
<evidence type="ECO:0000313" key="6">
    <source>
        <dbReference type="Proteomes" id="UP000286848"/>
    </source>
</evidence>
<dbReference type="GO" id="GO:0009089">
    <property type="term" value="P:lysine biosynthetic process via diaminopimelate"/>
    <property type="evidence" value="ECO:0007669"/>
    <property type="project" value="TreeGrafter"/>
</dbReference>
<accession>A0A401IQE3</accession>
<dbReference type="GO" id="GO:0008233">
    <property type="term" value="F:peptidase activity"/>
    <property type="evidence" value="ECO:0007669"/>
    <property type="project" value="UniProtKB-KW"/>
</dbReference>
<dbReference type="Pfam" id="PF01546">
    <property type="entry name" value="Peptidase_M20"/>
    <property type="match status" value="1"/>
</dbReference>
<keyword evidence="3" id="KW-0378">Hydrolase</keyword>
<evidence type="ECO:0000259" key="4">
    <source>
        <dbReference type="Pfam" id="PF07687"/>
    </source>
</evidence>
<dbReference type="InterPro" id="IPR002933">
    <property type="entry name" value="Peptidase_M20"/>
</dbReference>
<dbReference type="GO" id="GO:0006508">
    <property type="term" value="P:proteolysis"/>
    <property type="evidence" value="ECO:0007669"/>
    <property type="project" value="UniProtKB-KW"/>
</dbReference>
<dbReference type="InterPro" id="IPR011650">
    <property type="entry name" value="Peptidase_M20_dimer"/>
</dbReference>
<protein>
    <submittedName>
        <fullName evidence="5">Acetylornithine deacetylase / succinyl-diaminopimelate desuccinylase</fullName>
    </submittedName>
</protein>
<dbReference type="Proteomes" id="UP000286848">
    <property type="component" value="Unassembled WGS sequence"/>
</dbReference>
<gene>
    <name evidence="5" type="primary">argE</name>
    <name evidence="5" type="ORF">LFYK43_02180</name>
</gene>
<sequence>MTKEQQFKDYVMDRLPEYYDYLRIPGVSAQGTGIDATVDWLKNKFAEVGAKKVEVWHELGGNPVVYAEFAGHSDKTVLFYNHYDVQPPEPLDEWESEPFEPTERAGKLYARGVADDKGELISRLAIIQYYQENGGLPSKMKFVVEGQEEVGSPTIQDYVHAHKEQLAADACIWEGGGKDANEAFQITAGLKGVVSFDMTVETAEKDLHSSTASYADNAAWRLVQALNSLKDASGQVLVAGFYDDVKPLEAAAQKAVEEMEFNGQAIKEQFGLKRPFVTDKPAYALINTPTMTINGLSSGYEGAGVKTVIPRRALAKFDCRLVPDQEPRKIFNLIRAHLDQHGFEDVKITFNIGEPPFRTSLEDPFVKLNIETAQEIYGAEHTTVIPNSAGSGPAAQFVEELGVPLVEIGIGYGGNGPHAPNEHIRLQDYRDGSWFLYQLLNKYAVK</sequence>
<dbReference type="RefSeq" id="WP_124974558.1">
    <property type="nucleotide sequence ID" value="NZ_BFFP01000002.1"/>
</dbReference>
<keyword evidence="1" id="KW-0645">Protease</keyword>
<organism evidence="5 6">
    <name type="scientific">Ligilactobacillus salitolerans</name>
    <dbReference type="NCBI Taxonomy" id="1808352"/>
    <lineage>
        <taxon>Bacteria</taxon>
        <taxon>Bacillati</taxon>
        <taxon>Bacillota</taxon>
        <taxon>Bacilli</taxon>
        <taxon>Lactobacillales</taxon>
        <taxon>Lactobacillaceae</taxon>
        <taxon>Ligilactobacillus</taxon>
    </lineage>
</organism>
<dbReference type="GO" id="GO:0005829">
    <property type="term" value="C:cytosol"/>
    <property type="evidence" value="ECO:0007669"/>
    <property type="project" value="TreeGrafter"/>
</dbReference>
<dbReference type="GO" id="GO:0009014">
    <property type="term" value="F:succinyl-diaminopimelate desuccinylase activity"/>
    <property type="evidence" value="ECO:0007669"/>
    <property type="project" value="TreeGrafter"/>
</dbReference>
<dbReference type="InterPro" id="IPR051458">
    <property type="entry name" value="Cyt/Met_Dipeptidase"/>
</dbReference>
<name>A0A401IQE3_9LACO</name>
<keyword evidence="2" id="KW-0479">Metal-binding</keyword>
<dbReference type="SUPFAM" id="SSF53187">
    <property type="entry name" value="Zn-dependent exopeptidases"/>
    <property type="match status" value="1"/>
</dbReference>
<dbReference type="Pfam" id="PF07687">
    <property type="entry name" value="M20_dimer"/>
    <property type="match status" value="1"/>
</dbReference>
<dbReference type="GO" id="GO:0046872">
    <property type="term" value="F:metal ion binding"/>
    <property type="evidence" value="ECO:0007669"/>
    <property type="project" value="UniProtKB-KW"/>
</dbReference>
<dbReference type="PANTHER" id="PTHR43270:SF8">
    <property type="entry name" value="DI- AND TRIPEPTIDASE DUG2-RELATED"/>
    <property type="match status" value="1"/>
</dbReference>
<evidence type="ECO:0000256" key="1">
    <source>
        <dbReference type="ARBA" id="ARBA00022670"/>
    </source>
</evidence>
<evidence type="ECO:0000256" key="3">
    <source>
        <dbReference type="ARBA" id="ARBA00022801"/>
    </source>
</evidence>
<dbReference type="NCBIfam" id="NF005034">
    <property type="entry name" value="PRK06446.1"/>
    <property type="match status" value="1"/>
</dbReference>
<reference evidence="5 6" key="1">
    <citation type="journal article" date="2019" name="Int. J. Syst. Evol. Microbiol.">
        <title>Lactobacillus salitolerans sp. nov., a novel lactic acid bacterium isolated from spent mushroom substrates.</title>
        <authorList>
            <person name="Tohno M."/>
            <person name="Tanizawa Y."/>
            <person name="Kojima Y."/>
            <person name="Sakamoto M."/>
            <person name="Nakamura Y."/>
            <person name="Ohkuma M."/>
            <person name="Kobayashi H."/>
        </authorList>
    </citation>
    <scope>NUCLEOTIDE SEQUENCE [LARGE SCALE GENOMIC DNA]</scope>
    <source>
        <strain evidence="5 6">YK43</strain>
    </source>
</reference>
<dbReference type="AlphaFoldDB" id="A0A401IQE3"/>
<keyword evidence="6" id="KW-1185">Reference proteome</keyword>
<evidence type="ECO:0000256" key="2">
    <source>
        <dbReference type="ARBA" id="ARBA00022723"/>
    </source>
</evidence>
<dbReference type="Gene3D" id="3.30.70.360">
    <property type="match status" value="1"/>
</dbReference>
<dbReference type="EMBL" id="BFFP01000002">
    <property type="protein sequence ID" value="GBG93759.1"/>
    <property type="molecule type" value="Genomic_DNA"/>
</dbReference>
<dbReference type="PANTHER" id="PTHR43270">
    <property type="entry name" value="BETA-ALA-HIS DIPEPTIDASE"/>
    <property type="match status" value="1"/>
</dbReference>
<dbReference type="OrthoDB" id="9761532at2"/>
<evidence type="ECO:0000313" key="5">
    <source>
        <dbReference type="EMBL" id="GBG93759.1"/>
    </source>
</evidence>
<comment type="caution">
    <text evidence="5">The sequence shown here is derived from an EMBL/GenBank/DDBJ whole genome shotgun (WGS) entry which is preliminary data.</text>
</comment>
<proteinExistence type="predicted"/>